<feature type="domain" description="Glycoside hydrolase family 20 catalytic" evidence="8">
    <location>
        <begin position="166"/>
        <end position="509"/>
    </location>
</feature>
<keyword evidence="5" id="KW-0326">Glycosidase</keyword>
<dbReference type="InterPro" id="IPR015883">
    <property type="entry name" value="Glyco_hydro_20_cat"/>
</dbReference>
<feature type="compositionally biased region" description="Low complexity" evidence="7">
    <location>
        <begin position="540"/>
        <end position="553"/>
    </location>
</feature>
<dbReference type="PANTHER" id="PTHR22600">
    <property type="entry name" value="BETA-HEXOSAMINIDASE"/>
    <property type="match status" value="1"/>
</dbReference>
<dbReference type="InterPro" id="IPR015882">
    <property type="entry name" value="HEX_bac_N"/>
</dbReference>
<evidence type="ECO:0000259" key="9">
    <source>
        <dbReference type="Pfam" id="PF02838"/>
    </source>
</evidence>
<organism evidence="10 11">
    <name type="scientific">Streptomyces longwoodensis</name>
    <dbReference type="NCBI Taxonomy" id="68231"/>
    <lineage>
        <taxon>Bacteria</taxon>
        <taxon>Bacillati</taxon>
        <taxon>Actinomycetota</taxon>
        <taxon>Actinomycetes</taxon>
        <taxon>Kitasatosporales</taxon>
        <taxon>Streptomycetaceae</taxon>
        <taxon>Streptomyces</taxon>
    </lineage>
</organism>
<evidence type="ECO:0000259" key="8">
    <source>
        <dbReference type="Pfam" id="PF00728"/>
    </source>
</evidence>
<dbReference type="PRINTS" id="PR00738">
    <property type="entry name" value="GLHYDRLASE20"/>
</dbReference>
<evidence type="ECO:0000256" key="2">
    <source>
        <dbReference type="ARBA" id="ARBA00006285"/>
    </source>
</evidence>
<dbReference type="STRING" id="68231.AQJ30_13315"/>
<reference evidence="10 11" key="1">
    <citation type="submission" date="2015-10" db="EMBL/GenBank/DDBJ databases">
        <title>Draft genome sequence of Streptomyces longwoodensis DSM 41677, type strain for the species Streptomyces longwoodensis.</title>
        <authorList>
            <person name="Ruckert C."/>
            <person name="Winkler A."/>
            <person name="Kalinowski J."/>
            <person name="Kampfer P."/>
            <person name="Glaeser S."/>
        </authorList>
    </citation>
    <scope>NUCLEOTIDE SEQUENCE [LARGE SCALE GENOMIC DNA]</scope>
    <source>
        <strain evidence="10 11">DSM 41677</strain>
    </source>
</reference>
<dbReference type="InterPro" id="IPR017853">
    <property type="entry name" value="GH"/>
</dbReference>
<dbReference type="InterPro" id="IPR025705">
    <property type="entry name" value="Beta_hexosaminidase_sua/sub"/>
</dbReference>
<comment type="catalytic activity">
    <reaction evidence="1">
        <text>Hydrolysis of terminal non-reducing N-acetyl-D-hexosamine residues in N-acetyl-beta-D-hexosaminides.</text>
        <dbReference type="EC" id="3.2.1.52"/>
    </reaction>
</comment>
<dbReference type="RefSeq" id="WP_067233066.1">
    <property type="nucleotide sequence ID" value="NZ_KQ948552.1"/>
</dbReference>
<dbReference type="AlphaFoldDB" id="A0A101QYQ9"/>
<protein>
    <recommendedName>
        <fullName evidence="3">beta-N-acetylhexosaminidase</fullName>
        <ecNumber evidence="3">3.2.1.52</ecNumber>
    </recommendedName>
</protein>
<evidence type="ECO:0000256" key="4">
    <source>
        <dbReference type="ARBA" id="ARBA00022801"/>
    </source>
</evidence>
<evidence type="ECO:0000256" key="3">
    <source>
        <dbReference type="ARBA" id="ARBA00012663"/>
    </source>
</evidence>
<dbReference type="GeneID" id="91425587"/>
<dbReference type="Gene3D" id="3.20.20.80">
    <property type="entry name" value="Glycosidases"/>
    <property type="match status" value="1"/>
</dbReference>
<dbReference type="GO" id="GO:0016020">
    <property type="term" value="C:membrane"/>
    <property type="evidence" value="ECO:0007669"/>
    <property type="project" value="TreeGrafter"/>
</dbReference>
<feature type="region of interest" description="Disordered" evidence="7">
    <location>
        <begin position="530"/>
        <end position="553"/>
    </location>
</feature>
<dbReference type="GO" id="GO:0005975">
    <property type="term" value="P:carbohydrate metabolic process"/>
    <property type="evidence" value="ECO:0007669"/>
    <property type="project" value="InterPro"/>
</dbReference>
<evidence type="ECO:0000256" key="6">
    <source>
        <dbReference type="PIRSR" id="PIRSR625705-1"/>
    </source>
</evidence>
<dbReference type="Pfam" id="PF00728">
    <property type="entry name" value="Glyco_hydro_20"/>
    <property type="match status" value="1"/>
</dbReference>
<comment type="similarity">
    <text evidence="2">Belongs to the glycosyl hydrolase 20 family.</text>
</comment>
<dbReference type="Pfam" id="PF02838">
    <property type="entry name" value="Glyco_hydro_20b"/>
    <property type="match status" value="1"/>
</dbReference>
<dbReference type="InterPro" id="IPR029018">
    <property type="entry name" value="Hex-like_dom2"/>
</dbReference>
<name>A0A101QYQ9_9ACTN</name>
<dbReference type="Gene3D" id="3.30.379.10">
    <property type="entry name" value="Chitobiase/beta-hexosaminidase domain 2-like"/>
    <property type="match status" value="1"/>
</dbReference>
<feature type="domain" description="Beta-hexosaminidase bacterial type N-terminal" evidence="9">
    <location>
        <begin position="9"/>
        <end position="161"/>
    </location>
</feature>
<comment type="caution">
    <text evidence="10">The sequence shown here is derived from an EMBL/GenBank/DDBJ whole genome shotgun (WGS) entry which is preliminary data.</text>
</comment>
<dbReference type="SUPFAM" id="SSF51445">
    <property type="entry name" value="(Trans)glycosidases"/>
    <property type="match status" value="1"/>
</dbReference>
<gene>
    <name evidence="10" type="ORF">AQJ30_13315</name>
</gene>
<dbReference type="EC" id="3.2.1.52" evidence="3"/>
<evidence type="ECO:0000256" key="7">
    <source>
        <dbReference type="SAM" id="MobiDB-lite"/>
    </source>
</evidence>
<dbReference type="EMBL" id="LMWS01000015">
    <property type="protein sequence ID" value="KUN38536.1"/>
    <property type="molecule type" value="Genomic_DNA"/>
</dbReference>
<dbReference type="GO" id="GO:0004563">
    <property type="term" value="F:beta-N-acetylhexosaminidase activity"/>
    <property type="evidence" value="ECO:0007669"/>
    <property type="project" value="UniProtKB-EC"/>
</dbReference>
<dbReference type="PANTHER" id="PTHR22600:SF57">
    <property type="entry name" value="BETA-N-ACETYLHEXOSAMINIDASE"/>
    <property type="match status" value="1"/>
</dbReference>
<dbReference type="Proteomes" id="UP000053271">
    <property type="component" value="Unassembled WGS sequence"/>
</dbReference>
<evidence type="ECO:0000313" key="11">
    <source>
        <dbReference type="Proteomes" id="UP000053271"/>
    </source>
</evidence>
<dbReference type="GO" id="GO:0030203">
    <property type="term" value="P:glycosaminoglycan metabolic process"/>
    <property type="evidence" value="ECO:0007669"/>
    <property type="project" value="TreeGrafter"/>
</dbReference>
<proteinExistence type="inferred from homology"/>
<evidence type="ECO:0000313" key="10">
    <source>
        <dbReference type="EMBL" id="KUN38536.1"/>
    </source>
</evidence>
<sequence>MPAPRRDQALLPRPTRVSLRSGHFTFDATTALHATPGAEAAADLLRDLLRPATGLPLPPSPSGTVTLAVDAGLRGLGPEGYGLTVSPHSVLLRAAHPTGLLRGVQTLRQLLPEEALVPVTGGRPAPATEGGLQGGRGREGERGRVRAHPARWDLPCTEITDVPHRSWRGLMIDVARHFHPVDTLRRHVDLLALHKLNVLHLHLTDDQGWRMPVAAYPRLTTVGAHRAGPDTAAPPGTSRRGPVPHAGAYTRADLTGLVDYAARRGVTVVPEIEMPGHVRAALAAYPHLGNRPDRVLDVWTRWGVCDTVLGVHDAVLDFVRAVLDEVMDVFPSPYVHLGGDECPTTEWQHSPTARARIAAEGLSGPADLHGWLLGRAGAHLRERGRHPVAWAETGTVLPPGFTAMSWRATAHAAEALAGGHDVVLTHHRTTYLDYAQDDEPGGPPVQPGPVVDLRTVHRGDPDPRTSAPGAGRVLGTQAQLWTEFAPTAADLDRLAYPRLCALADRAWSGPTPWPDFTRRLTAHTRRLDALGVRRHPTPAAPSEATAARTAPSP</sequence>
<keyword evidence="11" id="KW-1185">Reference proteome</keyword>
<evidence type="ECO:0000256" key="5">
    <source>
        <dbReference type="ARBA" id="ARBA00023295"/>
    </source>
</evidence>
<dbReference type="SUPFAM" id="SSF55545">
    <property type="entry name" value="beta-N-acetylhexosaminidase-like domain"/>
    <property type="match status" value="1"/>
</dbReference>
<dbReference type="CDD" id="cd06563">
    <property type="entry name" value="GH20_chitobiase-like"/>
    <property type="match status" value="1"/>
</dbReference>
<accession>A0A101QYQ9</accession>
<feature type="active site" description="Proton donor" evidence="6">
    <location>
        <position position="341"/>
    </location>
</feature>
<keyword evidence="4" id="KW-0378">Hydrolase</keyword>
<feature type="region of interest" description="Disordered" evidence="7">
    <location>
        <begin position="118"/>
        <end position="146"/>
    </location>
</feature>
<evidence type="ECO:0000256" key="1">
    <source>
        <dbReference type="ARBA" id="ARBA00001231"/>
    </source>
</evidence>